<name>A0A6J6KZ73_9ZZZZ</name>
<dbReference type="EMBL" id="CAEZWL010000016">
    <property type="protein sequence ID" value="CAB4654881.1"/>
    <property type="molecule type" value="Genomic_DNA"/>
</dbReference>
<organism evidence="2">
    <name type="scientific">freshwater metagenome</name>
    <dbReference type="NCBI Taxonomy" id="449393"/>
    <lineage>
        <taxon>unclassified sequences</taxon>
        <taxon>metagenomes</taxon>
        <taxon>ecological metagenomes</taxon>
    </lineage>
</organism>
<evidence type="ECO:0000313" key="2">
    <source>
        <dbReference type="EMBL" id="CAB4654881.1"/>
    </source>
</evidence>
<evidence type="ECO:0000256" key="1">
    <source>
        <dbReference type="SAM" id="Phobius"/>
    </source>
</evidence>
<dbReference type="InterPro" id="IPR022270">
    <property type="entry name" value="Blh_diox"/>
</dbReference>
<dbReference type="HAMAP" id="MF_02093">
    <property type="entry name" value="Beta_carotene_diox"/>
    <property type="match status" value="1"/>
</dbReference>
<feature type="transmembrane region" description="Helical" evidence="1">
    <location>
        <begin position="12"/>
        <end position="33"/>
    </location>
</feature>
<feature type="transmembrane region" description="Helical" evidence="1">
    <location>
        <begin position="98"/>
        <end position="119"/>
    </location>
</feature>
<reference evidence="2" key="1">
    <citation type="submission" date="2020-05" db="EMBL/GenBank/DDBJ databases">
        <authorList>
            <person name="Chiriac C."/>
            <person name="Salcher M."/>
            <person name="Ghai R."/>
            <person name="Kavagutti S V."/>
        </authorList>
    </citation>
    <scope>NUCLEOTIDE SEQUENCE</scope>
</reference>
<keyword evidence="1" id="KW-0812">Transmembrane</keyword>
<dbReference type="Pfam" id="PF15461">
    <property type="entry name" value="BCD"/>
    <property type="match status" value="1"/>
</dbReference>
<feature type="transmembrane region" description="Helical" evidence="1">
    <location>
        <begin position="258"/>
        <end position="278"/>
    </location>
</feature>
<gene>
    <name evidence="2" type="ORF">UFOPK2243_00744</name>
</gene>
<proteinExistence type="inferred from homology"/>
<feature type="transmembrane region" description="Helical" evidence="1">
    <location>
        <begin position="205"/>
        <end position="229"/>
    </location>
</feature>
<accession>A0A6J6KZ73</accession>
<dbReference type="AlphaFoldDB" id="A0A6J6KZ73"/>
<keyword evidence="1" id="KW-1133">Transmembrane helix</keyword>
<feature type="transmembrane region" description="Helical" evidence="1">
    <location>
        <begin position="71"/>
        <end position="92"/>
    </location>
</feature>
<feature type="transmembrane region" description="Helical" evidence="1">
    <location>
        <begin position="39"/>
        <end position="59"/>
    </location>
</feature>
<feature type="transmembrane region" description="Helical" evidence="1">
    <location>
        <begin position="176"/>
        <end position="193"/>
    </location>
</feature>
<dbReference type="GO" id="GO:0016702">
    <property type="term" value="F:oxidoreductase activity, acting on single donors with incorporation of molecular oxygen, incorporation of two atoms of oxygen"/>
    <property type="evidence" value="ECO:0007669"/>
    <property type="project" value="InterPro"/>
</dbReference>
<dbReference type="NCBIfam" id="TIGR03753">
    <property type="entry name" value="blh_monoox"/>
    <property type="match status" value="1"/>
</dbReference>
<sequence length="315" mass="34015">MKSGEVKLFEGIRSFSSVAILAGIILSLIFSQTLGESSMQWQVAIAIAALAIGIPHGALDHLVTLPKSRPLVMAGFIAIYVLVAIAAVIAILNFNVVGFIFVLVMSAVHFGIGDAAFISELDRRRPMSVRLPRAIYAVSAGSIPVLIPLVNSASTDALAQVNPALIDWHQGYDQEILTAVITIACVSIARLMVRKRYREAVDIGLLLALALLTPPLIAFALYFGCWHAMRHTARLTLSLETSQRAYADGNTRSAFLKAVIPGIPALLGTFFIAGVLAIRGQEFTDDFLWMALVIVWALTVPHMAVTAKLDRRALT</sequence>
<feature type="transmembrane region" description="Helical" evidence="1">
    <location>
        <begin position="287"/>
        <end position="305"/>
    </location>
</feature>
<keyword evidence="1" id="KW-0472">Membrane</keyword>
<protein>
    <submittedName>
        <fullName evidence="2">Unannotated protein</fullName>
    </submittedName>
</protein>